<dbReference type="Proteomes" id="UP000475862">
    <property type="component" value="Unassembled WGS sequence"/>
</dbReference>
<evidence type="ECO:0000313" key="1">
    <source>
        <dbReference type="EMBL" id="KAE9528113.1"/>
    </source>
</evidence>
<evidence type="ECO:0000313" key="2">
    <source>
        <dbReference type="Proteomes" id="UP000475862"/>
    </source>
</evidence>
<sequence length="238" mass="27847">MEQPPKNSKVKSKKFPAIFKKKSGKTTKKCQKTGIFMQNQFSIKLIFYIVISIKTSRHPYISFNINDEYSRKFRRTSETKSILGTIDKAVTEKKFREKFNILDSERSEECIDFTMIITSRNNAPISNYGGGFRCKINIFQQFSKKSRKTKKIDGKTGIFTQIQFSTASIFLYGCNSKTNHCKYLKFLPNVYFKFLRKRENLQILENFTMSIKFFGPIKILENFIQSSSYVILIVIKKL</sequence>
<dbReference type="EMBL" id="VYZN01000049">
    <property type="protein sequence ID" value="KAE9528113.1"/>
    <property type="molecule type" value="Genomic_DNA"/>
</dbReference>
<keyword evidence="2" id="KW-1185">Reference proteome</keyword>
<name>A0A6G0T8Y9_APHGL</name>
<comment type="caution">
    <text evidence="1">The sequence shown here is derived from an EMBL/GenBank/DDBJ whole genome shotgun (WGS) entry which is preliminary data.</text>
</comment>
<dbReference type="AlphaFoldDB" id="A0A6G0T8Y9"/>
<proteinExistence type="predicted"/>
<reference evidence="1 2" key="1">
    <citation type="submission" date="2019-08" db="EMBL/GenBank/DDBJ databases">
        <title>The genome of the soybean aphid Biotype 1, its phylome, world population structure and adaptation to the North American continent.</title>
        <authorList>
            <person name="Giordano R."/>
            <person name="Donthu R.K."/>
            <person name="Hernandez A.G."/>
            <person name="Wright C.L."/>
            <person name="Zimin A.V."/>
        </authorList>
    </citation>
    <scope>NUCLEOTIDE SEQUENCE [LARGE SCALE GENOMIC DNA]</scope>
    <source>
        <tissue evidence="1">Whole aphids</tissue>
    </source>
</reference>
<protein>
    <submittedName>
        <fullName evidence="1">Uncharacterized protein</fullName>
    </submittedName>
</protein>
<gene>
    <name evidence="1" type="ORF">AGLY_012535</name>
</gene>
<organism evidence="1 2">
    <name type="scientific">Aphis glycines</name>
    <name type="common">Soybean aphid</name>
    <dbReference type="NCBI Taxonomy" id="307491"/>
    <lineage>
        <taxon>Eukaryota</taxon>
        <taxon>Metazoa</taxon>
        <taxon>Ecdysozoa</taxon>
        <taxon>Arthropoda</taxon>
        <taxon>Hexapoda</taxon>
        <taxon>Insecta</taxon>
        <taxon>Pterygota</taxon>
        <taxon>Neoptera</taxon>
        <taxon>Paraneoptera</taxon>
        <taxon>Hemiptera</taxon>
        <taxon>Sternorrhyncha</taxon>
        <taxon>Aphidomorpha</taxon>
        <taxon>Aphidoidea</taxon>
        <taxon>Aphididae</taxon>
        <taxon>Aphidini</taxon>
        <taxon>Aphis</taxon>
        <taxon>Aphis</taxon>
    </lineage>
</organism>
<accession>A0A6G0T8Y9</accession>